<organism evidence="3 4">
    <name type="scientific">Heterodera trifolii</name>
    <dbReference type="NCBI Taxonomy" id="157864"/>
    <lineage>
        <taxon>Eukaryota</taxon>
        <taxon>Metazoa</taxon>
        <taxon>Ecdysozoa</taxon>
        <taxon>Nematoda</taxon>
        <taxon>Chromadorea</taxon>
        <taxon>Rhabditida</taxon>
        <taxon>Tylenchina</taxon>
        <taxon>Tylenchomorpha</taxon>
        <taxon>Tylenchoidea</taxon>
        <taxon>Heteroderidae</taxon>
        <taxon>Heteroderinae</taxon>
        <taxon>Heterodera</taxon>
    </lineage>
</organism>
<dbReference type="InterPro" id="IPR044736">
    <property type="entry name" value="Gid1/RanBPM/SPLA_SPRY"/>
</dbReference>
<evidence type="ECO:0000259" key="2">
    <source>
        <dbReference type="PROSITE" id="PS50188"/>
    </source>
</evidence>
<feature type="domain" description="B30.2/SPRY" evidence="2">
    <location>
        <begin position="294"/>
        <end position="490"/>
    </location>
</feature>
<proteinExistence type="predicted"/>
<protein>
    <recommendedName>
        <fullName evidence="2">B30.2/SPRY domain-containing protein</fullName>
    </recommendedName>
</protein>
<feature type="domain" description="B30.2/SPRY" evidence="2">
    <location>
        <begin position="112"/>
        <end position="300"/>
    </location>
</feature>
<comment type="caution">
    <text evidence="3">The sequence shown here is derived from an EMBL/GenBank/DDBJ whole genome shotgun (WGS) entry which is preliminary data.</text>
</comment>
<evidence type="ECO:0000256" key="1">
    <source>
        <dbReference type="SAM" id="Phobius"/>
    </source>
</evidence>
<gene>
    <name evidence="3" type="ORF">niasHT_002446</name>
</gene>
<evidence type="ECO:0000313" key="4">
    <source>
        <dbReference type="Proteomes" id="UP001620626"/>
    </source>
</evidence>
<dbReference type="Proteomes" id="UP001620626">
    <property type="component" value="Unassembled WGS sequence"/>
</dbReference>
<accession>A0ABD2LMA3</accession>
<dbReference type="Gene3D" id="2.60.120.920">
    <property type="match status" value="2"/>
</dbReference>
<dbReference type="InterPro" id="IPR001870">
    <property type="entry name" value="B30.2/SPRY"/>
</dbReference>
<dbReference type="PANTHER" id="PTHR12864">
    <property type="entry name" value="RAN BINDING PROTEIN 9-RELATED"/>
    <property type="match status" value="1"/>
</dbReference>
<sequence>MSSNLLRSVEPMEMTDPIITNESPPMARVGQYIRMQRKMTKFIILTVVNITVTVGLLGFITIENGRTNADLEILKNSVGKLEQHGKVIALEEHQKKEENFIGILKDRFGNELLKAVHPDIRKNIAENFSNPKQNCWDVNASHNDLEIFGSESLKVHYKGDGSGHRSVFAKHPILFTESGIFYFEIKIKSCKSLCSIGFATKAMPLDENVGQNSDSCAYQSDGQFWVNGLNNIGMPNFSRGDFVGCGINLATRRIIFTKNGQPLNTSNLFLSPPFGFPLFPFVSLSDSGDLIETNFGPQFKFDPAKVILNFPRQNYWDANVCDENLQIIGNKSLNVHYKGTSSDNYHSVFAKYPIALNKHLSDFFYYEISVMKKGKSDWVMFGFAVKQQQNKLDGPIRTRKGTYAFDSDGEIWINGEGKGRNDQYSYDEGDTVGIGVNSATRKIIFTKNGLRLDVSDFMVDPSFADHSFYPFVSLHVFGNQIEANFGPDFKFDLATL</sequence>
<keyword evidence="1" id="KW-0472">Membrane</keyword>
<dbReference type="EMBL" id="JBICBT010000359">
    <property type="protein sequence ID" value="KAL3116363.1"/>
    <property type="molecule type" value="Genomic_DNA"/>
</dbReference>
<dbReference type="InterPro" id="IPR003877">
    <property type="entry name" value="SPRY_dom"/>
</dbReference>
<dbReference type="AlphaFoldDB" id="A0ABD2LMA3"/>
<keyword evidence="1" id="KW-1133">Transmembrane helix</keyword>
<reference evidence="3 4" key="1">
    <citation type="submission" date="2024-10" db="EMBL/GenBank/DDBJ databases">
        <authorList>
            <person name="Kim D."/>
        </authorList>
    </citation>
    <scope>NUCLEOTIDE SEQUENCE [LARGE SCALE GENOMIC DNA]</scope>
    <source>
        <strain evidence="3">BH-2024</strain>
    </source>
</reference>
<dbReference type="PROSITE" id="PS50188">
    <property type="entry name" value="B302_SPRY"/>
    <property type="match status" value="2"/>
</dbReference>
<feature type="transmembrane region" description="Helical" evidence="1">
    <location>
        <begin position="42"/>
        <end position="62"/>
    </location>
</feature>
<evidence type="ECO:0000313" key="3">
    <source>
        <dbReference type="EMBL" id="KAL3116363.1"/>
    </source>
</evidence>
<name>A0ABD2LMA3_9BILA</name>
<dbReference type="InterPro" id="IPR050618">
    <property type="entry name" value="Ubq-SigPath_Reg"/>
</dbReference>
<keyword evidence="4" id="KW-1185">Reference proteome</keyword>
<dbReference type="InterPro" id="IPR013320">
    <property type="entry name" value="ConA-like_dom_sf"/>
</dbReference>
<keyword evidence="1" id="KW-0812">Transmembrane</keyword>
<dbReference type="SMART" id="SM00449">
    <property type="entry name" value="SPRY"/>
    <property type="match status" value="2"/>
</dbReference>
<dbReference type="Pfam" id="PF00622">
    <property type="entry name" value="SPRY"/>
    <property type="match status" value="2"/>
</dbReference>
<dbReference type="SUPFAM" id="SSF49899">
    <property type="entry name" value="Concanavalin A-like lectins/glucanases"/>
    <property type="match status" value="2"/>
</dbReference>
<dbReference type="InterPro" id="IPR043136">
    <property type="entry name" value="B30.2/SPRY_sf"/>
</dbReference>
<dbReference type="CDD" id="cd12885">
    <property type="entry name" value="SPRY_RanBP_like"/>
    <property type="match status" value="2"/>
</dbReference>